<sequence>MSLHYSFLAAAPPAFETVSALDATGSGYVAPYHNPGPATSAFAVGSSLGADHLEHLQCPPRYLHARGSRLGVQSAGAPRYSGTSDSPAPTRYATGVPISGWGATPAFASRPAGHIWGRDAPASVDDMQGIAVHGHASAAASEALLPLRYSGPATASLSAPSPVISSSSCSTGSGSGVYKSGDGVVLASPFPRTPRPQMAILLNDSAAQQADHDSHGARPGAFTNLRMPTVAYAMMYPDLMRETAEEDDTIEEGFLSREKKHGCTMCHKRFDRPSTLKKHLLVHTGEKAFQCTICERRFGVMSNLNRHIRRCSLREVHTHGSAASASPGSLPEKSTPPIVTGKRGRTPPSAAANSDGTSALAPIQRKRRRRPPSPVRWIPASLRTYNILSPEVMPPAPVPLLPVYPKRAGSTDDSDAGSDSGPQWDEERDSWDENVGSAPYHPRDWEKTHRLPGPLPPIVKFGGAIGGNYSGDSDLGYGGLNRVRGCAIRV</sequence>
<dbReference type="GO" id="GO:0000981">
    <property type="term" value="F:DNA-binding transcription factor activity, RNA polymerase II-specific"/>
    <property type="evidence" value="ECO:0007669"/>
    <property type="project" value="TreeGrafter"/>
</dbReference>
<keyword evidence="2" id="KW-0479">Metal-binding</keyword>
<gene>
    <name evidence="10" type="ORF">DFH08DRAFT_969204</name>
</gene>
<proteinExistence type="predicted"/>
<evidence type="ECO:0000256" key="8">
    <source>
        <dbReference type="SAM" id="MobiDB-lite"/>
    </source>
</evidence>
<evidence type="ECO:0000256" key="6">
    <source>
        <dbReference type="ARBA" id="ARBA00023242"/>
    </source>
</evidence>
<dbReference type="PANTHER" id="PTHR24394:SF29">
    <property type="entry name" value="MYONEURIN"/>
    <property type="match status" value="1"/>
</dbReference>
<keyword evidence="4 7" id="KW-0863">Zinc-finger</keyword>
<evidence type="ECO:0000256" key="3">
    <source>
        <dbReference type="ARBA" id="ARBA00022737"/>
    </source>
</evidence>
<feature type="region of interest" description="Disordered" evidence="8">
    <location>
        <begin position="403"/>
        <end position="451"/>
    </location>
</feature>
<dbReference type="GO" id="GO:0005634">
    <property type="term" value="C:nucleus"/>
    <property type="evidence" value="ECO:0007669"/>
    <property type="project" value="UniProtKB-SubCell"/>
</dbReference>
<dbReference type="InterPro" id="IPR036236">
    <property type="entry name" value="Znf_C2H2_sf"/>
</dbReference>
<feature type="domain" description="C2H2-type" evidence="9">
    <location>
        <begin position="261"/>
        <end position="288"/>
    </location>
</feature>
<keyword evidence="5" id="KW-0862">Zinc</keyword>
<accession>A0AAD7EGT2</accession>
<evidence type="ECO:0000256" key="2">
    <source>
        <dbReference type="ARBA" id="ARBA00022723"/>
    </source>
</evidence>
<feature type="domain" description="C2H2-type" evidence="9">
    <location>
        <begin position="289"/>
        <end position="322"/>
    </location>
</feature>
<evidence type="ECO:0000259" key="9">
    <source>
        <dbReference type="PROSITE" id="PS50157"/>
    </source>
</evidence>
<dbReference type="Pfam" id="PF00096">
    <property type="entry name" value="zf-C2H2"/>
    <property type="match status" value="2"/>
</dbReference>
<keyword evidence="3" id="KW-0677">Repeat</keyword>
<protein>
    <recommendedName>
        <fullName evidence="9">C2H2-type domain-containing protein</fullName>
    </recommendedName>
</protein>
<dbReference type="AlphaFoldDB" id="A0AAD7EGT2"/>
<organism evidence="10 11">
    <name type="scientific">Mycena albidolilacea</name>
    <dbReference type="NCBI Taxonomy" id="1033008"/>
    <lineage>
        <taxon>Eukaryota</taxon>
        <taxon>Fungi</taxon>
        <taxon>Dikarya</taxon>
        <taxon>Basidiomycota</taxon>
        <taxon>Agaricomycotina</taxon>
        <taxon>Agaricomycetes</taxon>
        <taxon>Agaricomycetidae</taxon>
        <taxon>Agaricales</taxon>
        <taxon>Marasmiineae</taxon>
        <taxon>Mycenaceae</taxon>
        <taxon>Mycena</taxon>
    </lineage>
</organism>
<dbReference type="PROSITE" id="PS50157">
    <property type="entry name" value="ZINC_FINGER_C2H2_2"/>
    <property type="match status" value="2"/>
</dbReference>
<dbReference type="SUPFAM" id="SSF57667">
    <property type="entry name" value="beta-beta-alpha zinc fingers"/>
    <property type="match status" value="1"/>
</dbReference>
<dbReference type="Gene3D" id="3.30.160.60">
    <property type="entry name" value="Classic Zinc Finger"/>
    <property type="match status" value="2"/>
</dbReference>
<dbReference type="PROSITE" id="PS00028">
    <property type="entry name" value="ZINC_FINGER_C2H2_1"/>
    <property type="match status" value="1"/>
</dbReference>
<evidence type="ECO:0000256" key="7">
    <source>
        <dbReference type="PROSITE-ProRule" id="PRU00042"/>
    </source>
</evidence>
<dbReference type="PANTHER" id="PTHR24394">
    <property type="entry name" value="ZINC FINGER PROTEIN"/>
    <property type="match status" value="1"/>
</dbReference>
<keyword evidence="11" id="KW-1185">Reference proteome</keyword>
<evidence type="ECO:0000256" key="5">
    <source>
        <dbReference type="ARBA" id="ARBA00022833"/>
    </source>
</evidence>
<name>A0AAD7EGT2_9AGAR</name>
<dbReference type="InterPro" id="IPR013087">
    <property type="entry name" value="Znf_C2H2_type"/>
</dbReference>
<comment type="caution">
    <text evidence="10">The sequence shown here is derived from an EMBL/GenBank/DDBJ whole genome shotgun (WGS) entry which is preliminary data.</text>
</comment>
<evidence type="ECO:0000313" key="10">
    <source>
        <dbReference type="EMBL" id="KAJ7323656.1"/>
    </source>
</evidence>
<dbReference type="Proteomes" id="UP001218218">
    <property type="component" value="Unassembled WGS sequence"/>
</dbReference>
<reference evidence="10" key="1">
    <citation type="submission" date="2023-03" db="EMBL/GenBank/DDBJ databases">
        <title>Massive genome expansion in bonnet fungi (Mycena s.s.) driven by repeated elements and novel gene families across ecological guilds.</title>
        <authorList>
            <consortium name="Lawrence Berkeley National Laboratory"/>
            <person name="Harder C.B."/>
            <person name="Miyauchi S."/>
            <person name="Viragh M."/>
            <person name="Kuo A."/>
            <person name="Thoen E."/>
            <person name="Andreopoulos B."/>
            <person name="Lu D."/>
            <person name="Skrede I."/>
            <person name="Drula E."/>
            <person name="Henrissat B."/>
            <person name="Morin E."/>
            <person name="Kohler A."/>
            <person name="Barry K."/>
            <person name="LaButti K."/>
            <person name="Morin E."/>
            <person name="Salamov A."/>
            <person name="Lipzen A."/>
            <person name="Mereny Z."/>
            <person name="Hegedus B."/>
            <person name="Baldrian P."/>
            <person name="Stursova M."/>
            <person name="Weitz H."/>
            <person name="Taylor A."/>
            <person name="Grigoriev I.V."/>
            <person name="Nagy L.G."/>
            <person name="Martin F."/>
            <person name="Kauserud H."/>
        </authorList>
    </citation>
    <scope>NUCLEOTIDE SEQUENCE</scope>
    <source>
        <strain evidence="10">CBHHK002</strain>
    </source>
</reference>
<feature type="region of interest" description="Disordered" evidence="8">
    <location>
        <begin position="319"/>
        <end position="376"/>
    </location>
</feature>
<comment type="subcellular location">
    <subcellularLocation>
        <location evidence="1">Nucleus</location>
    </subcellularLocation>
</comment>
<evidence type="ECO:0000313" key="11">
    <source>
        <dbReference type="Proteomes" id="UP001218218"/>
    </source>
</evidence>
<keyword evidence="6" id="KW-0539">Nucleus</keyword>
<evidence type="ECO:0000256" key="1">
    <source>
        <dbReference type="ARBA" id="ARBA00004123"/>
    </source>
</evidence>
<dbReference type="FunFam" id="3.30.160.60:FF:000100">
    <property type="entry name" value="Zinc finger 45-like"/>
    <property type="match status" value="2"/>
</dbReference>
<dbReference type="EMBL" id="JARIHO010000046">
    <property type="protein sequence ID" value="KAJ7323656.1"/>
    <property type="molecule type" value="Genomic_DNA"/>
</dbReference>
<evidence type="ECO:0000256" key="4">
    <source>
        <dbReference type="ARBA" id="ARBA00022771"/>
    </source>
</evidence>
<dbReference type="GO" id="GO:0008270">
    <property type="term" value="F:zinc ion binding"/>
    <property type="evidence" value="ECO:0007669"/>
    <property type="project" value="UniProtKB-KW"/>
</dbReference>
<dbReference type="SMART" id="SM00355">
    <property type="entry name" value="ZnF_C2H2"/>
    <property type="match status" value="2"/>
</dbReference>